<gene>
    <name evidence="2" type="ORF">Tci_829191</name>
</gene>
<feature type="coiled-coil region" evidence="1">
    <location>
        <begin position="122"/>
        <end position="149"/>
    </location>
</feature>
<accession>A0A699PZP5</accession>
<dbReference type="EMBL" id="BKCJ010972781">
    <property type="protein sequence ID" value="GFC57221.1"/>
    <property type="molecule type" value="Genomic_DNA"/>
</dbReference>
<sequence length="150" mass="17263">MKDVFEELEAEVAQYVIDRKHDAIERKNLLIENDNLIAKCLSKEVFYVATNSKLNVARFTKIHVANTIIEARCLELEAELTNLHDKSHHDNQEELINHFSKLGNNPPTPDKDTPNFDSVFVIDKIQASLQGKDNVIRQLKKKIAQLQETR</sequence>
<proteinExistence type="predicted"/>
<name>A0A699PZP5_TANCI</name>
<comment type="caution">
    <text evidence="2">The sequence shown here is derived from an EMBL/GenBank/DDBJ whole genome shotgun (WGS) entry which is preliminary data.</text>
</comment>
<feature type="non-terminal residue" evidence="2">
    <location>
        <position position="150"/>
    </location>
</feature>
<organism evidence="2">
    <name type="scientific">Tanacetum cinerariifolium</name>
    <name type="common">Dalmatian daisy</name>
    <name type="synonym">Chrysanthemum cinerariifolium</name>
    <dbReference type="NCBI Taxonomy" id="118510"/>
    <lineage>
        <taxon>Eukaryota</taxon>
        <taxon>Viridiplantae</taxon>
        <taxon>Streptophyta</taxon>
        <taxon>Embryophyta</taxon>
        <taxon>Tracheophyta</taxon>
        <taxon>Spermatophyta</taxon>
        <taxon>Magnoliopsida</taxon>
        <taxon>eudicotyledons</taxon>
        <taxon>Gunneridae</taxon>
        <taxon>Pentapetalae</taxon>
        <taxon>asterids</taxon>
        <taxon>campanulids</taxon>
        <taxon>Asterales</taxon>
        <taxon>Asteraceae</taxon>
        <taxon>Asteroideae</taxon>
        <taxon>Anthemideae</taxon>
        <taxon>Anthemidinae</taxon>
        <taxon>Tanacetum</taxon>
    </lineage>
</organism>
<keyword evidence="1" id="KW-0175">Coiled coil</keyword>
<evidence type="ECO:0000256" key="1">
    <source>
        <dbReference type="SAM" id="Coils"/>
    </source>
</evidence>
<dbReference type="AlphaFoldDB" id="A0A699PZP5"/>
<evidence type="ECO:0000313" key="2">
    <source>
        <dbReference type="EMBL" id="GFC57221.1"/>
    </source>
</evidence>
<protein>
    <submittedName>
        <fullName evidence="2">Uncharacterized protein</fullName>
    </submittedName>
</protein>
<reference evidence="2" key="1">
    <citation type="journal article" date="2019" name="Sci. Rep.">
        <title>Draft genome of Tanacetum cinerariifolium, the natural source of mosquito coil.</title>
        <authorList>
            <person name="Yamashiro T."/>
            <person name="Shiraishi A."/>
            <person name="Satake H."/>
            <person name="Nakayama K."/>
        </authorList>
    </citation>
    <scope>NUCLEOTIDE SEQUENCE</scope>
</reference>